<evidence type="ECO:0000259" key="11">
    <source>
        <dbReference type="PROSITE" id="PS50893"/>
    </source>
</evidence>
<name>K1TEE9_9ZZZZ</name>
<dbReference type="Gene3D" id="3.40.50.300">
    <property type="entry name" value="P-loop containing nucleotide triphosphate hydrolases"/>
    <property type="match status" value="2"/>
</dbReference>
<proteinExistence type="inferred from homology"/>
<dbReference type="GO" id="GO:0042626">
    <property type="term" value="F:ATPase-coupled transmembrane transporter activity"/>
    <property type="evidence" value="ECO:0007669"/>
    <property type="project" value="TreeGrafter"/>
</dbReference>
<protein>
    <submittedName>
        <fullName evidence="12">ABC transporter, ATP-binding protein</fullName>
    </submittedName>
</protein>
<sequence>KTTLLKLIKNELAPAGEKSGEILYDGKSIDSLSLRESACAIGFVGQNPDNQIVTDKVWHELSFGLENLGVPQNVIRRRVGEMASYFGIQDWFRKKTDELSGGQKQLLNLASVMVMQPKLLILDEPTSQLDPIAAADFIATLKKLNTEFGITVLLVEHRLEDVFPIADKVLLMENGCVLLYDSPRAVGKNLKKINPEHPMLKGLPSAVRLYNLLSSDEVCPLTVKEGQEFFRRNFKRNIDFSDGDKSEYSDKTDTAIELKNVWFRYERDLPDILRGVNLKAVRGEIICILGGNGTGKT</sequence>
<keyword evidence="3" id="KW-0813">Transport</keyword>
<comment type="function">
    <text evidence="10">Probably part of an ABC transporter complex. Responsible for energy coupling to the transport system.</text>
</comment>
<dbReference type="GO" id="GO:0016887">
    <property type="term" value="F:ATP hydrolysis activity"/>
    <property type="evidence" value="ECO:0007669"/>
    <property type="project" value="InterPro"/>
</dbReference>
<dbReference type="AlphaFoldDB" id="K1TEE9"/>
<evidence type="ECO:0000256" key="9">
    <source>
        <dbReference type="ARBA" id="ARBA00023136"/>
    </source>
</evidence>
<evidence type="ECO:0000256" key="5">
    <source>
        <dbReference type="ARBA" id="ARBA00022737"/>
    </source>
</evidence>
<evidence type="ECO:0000256" key="3">
    <source>
        <dbReference type="ARBA" id="ARBA00022448"/>
    </source>
</evidence>
<dbReference type="PROSITE" id="PS50893">
    <property type="entry name" value="ABC_TRANSPORTER_2"/>
    <property type="match status" value="1"/>
</dbReference>
<dbReference type="Pfam" id="PF00005">
    <property type="entry name" value="ABC_tran"/>
    <property type="match status" value="1"/>
</dbReference>
<dbReference type="InterPro" id="IPR003439">
    <property type="entry name" value="ABC_transporter-like_ATP-bd"/>
</dbReference>
<evidence type="ECO:0000256" key="8">
    <source>
        <dbReference type="ARBA" id="ARBA00022967"/>
    </source>
</evidence>
<organism evidence="12">
    <name type="scientific">human gut metagenome</name>
    <dbReference type="NCBI Taxonomy" id="408170"/>
    <lineage>
        <taxon>unclassified sequences</taxon>
        <taxon>metagenomes</taxon>
        <taxon>organismal metagenomes</taxon>
    </lineage>
</organism>
<dbReference type="EMBL" id="AJWY01006817">
    <property type="protein sequence ID" value="EKC65784.1"/>
    <property type="molecule type" value="Genomic_DNA"/>
</dbReference>
<keyword evidence="5" id="KW-0677">Repeat</keyword>
<accession>K1TEE9</accession>
<dbReference type="InterPro" id="IPR027417">
    <property type="entry name" value="P-loop_NTPase"/>
</dbReference>
<evidence type="ECO:0000256" key="10">
    <source>
        <dbReference type="ARBA" id="ARBA00025157"/>
    </source>
</evidence>
<gene>
    <name evidence="12" type="ORF">LEA_10142</name>
</gene>
<evidence type="ECO:0000256" key="6">
    <source>
        <dbReference type="ARBA" id="ARBA00022741"/>
    </source>
</evidence>
<evidence type="ECO:0000313" key="12">
    <source>
        <dbReference type="EMBL" id="EKC65784.1"/>
    </source>
</evidence>
<evidence type="ECO:0000256" key="1">
    <source>
        <dbReference type="ARBA" id="ARBA00004202"/>
    </source>
</evidence>
<evidence type="ECO:0000256" key="4">
    <source>
        <dbReference type="ARBA" id="ARBA00022475"/>
    </source>
</evidence>
<evidence type="ECO:0000256" key="7">
    <source>
        <dbReference type="ARBA" id="ARBA00022840"/>
    </source>
</evidence>
<dbReference type="SUPFAM" id="SSF52540">
    <property type="entry name" value="P-loop containing nucleoside triphosphate hydrolases"/>
    <property type="match status" value="2"/>
</dbReference>
<keyword evidence="7 12" id="KW-0067">ATP-binding</keyword>
<feature type="non-terminal residue" evidence="12">
    <location>
        <position position="1"/>
    </location>
</feature>
<dbReference type="GO" id="GO:0043190">
    <property type="term" value="C:ATP-binding cassette (ABC) transporter complex"/>
    <property type="evidence" value="ECO:0007669"/>
    <property type="project" value="TreeGrafter"/>
</dbReference>
<comment type="similarity">
    <text evidence="2">Belongs to the ABC transporter superfamily.</text>
</comment>
<dbReference type="CDD" id="cd03225">
    <property type="entry name" value="ABC_cobalt_CbiO_domain1"/>
    <property type="match status" value="1"/>
</dbReference>
<comment type="subcellular location">
    <subcellularLocation>
        <location evidence="1">Cell membrane</location>
        <topology evidence="1">Peripheral membrane protein</topology>
    </subcellularLocation>
</comment>
<feature type="non-terminal residue" evidence="12">
    <location>
        <position position="297"/>
    </location>
</feature>
<reference evidence="12" key="1">
    <citation type="journal article" date="2013" name="Environ. Microbiol.">
        <title>Microbiota from the distal guts of lean and obese adolescents exhibit partial functional redundancy besides clear differences in community structure.</title>
        <authorList>
            <person name="Ferrer M."/>
            <person name="Ruiz A."/>
            <person name="Lanza F."/>
            <person name="Haange S.B."/>
            <person name="Oberbach A."/>
            <person name="Till H."/>
            <person name="Bargiela R."/>
            <person name="Campoy C."/>
            <person name="Segura M.T."/>
            <person name="Richter M."/>
            <person name="von Bergen M."/>
            <person name="Seifert J."/>
            <person name="Suarez A."/>
        </authorList>
    </citation>
    <scope>NUCLEOTIDE SEQUENCE</scope>
</reference>
<keyword evidence="6" id="KW-0547">Nucleotide-binding</keyword>
<dbReference type="InterPro" id="IPR017871">
    <property type="entry name" value="ABC_transporter-like_CS"/>
</dbReference>
<dbReference type="PANTHER" id="PTHR43553">
    <property type="entry name" value="HEAVY METAL TRANSPORTER"/>
    <property type="match status" value="1"/>
</dbReference>
<keyword evidence="4" id="KW-1003">Cell membrane</keyword>
<evidence type="ECO:0000256" key="2">
    <source>
        <dbReference type="ARBA" id="ARBA00005417"/>
    </source>
</evidence>
<keyword evidence="9" id="KW-0472">Membrane</keyword>
<dbReference type="PROSITE" id="PS00211">
    <property type="entry name" value="ABC_TRANSPORTER_1"/>
    <property type="match status" value="1"/>
</dbReference>
<dbReference type="PANTHER" id="PTHR43553:SF23">
    <property type="entry name" value="ABC TRANSPORTER ATP-BINDING COMPONENT"/>
    <property type="match status" value="1"/>
</dbReference>
<comment type="caution">
    <text evidence="12">The sequence shown here is derived from an EMBL/GenBank/DDBJ whole genome shotgun (WGS) entry which is preliminary data.</text>
</comment>
<feature type="domain" description="ABC transporter" evidence="11">
    <location>
        <begin position="2"/>
        <end position="199"/>
    </location>
</feature>
<dbReference type="InterPro" id="IPR015856">
    <property type="entry name" value="ABC_transpr_CbiO/EcfA_su"/>
</dbReference>
<dbReference type="GO" id="GO:0005524">
    <property type="term" value="F:ATP binding"/>
    <property type="evidence" value="ECO:0007669"/>
    <property type="project" value="UniProtKB-KW"/>
</dbReference>
<keyword evidence="8" id="KW-1278">Translocase</keyword>
<dbReference type="InterPro" id="IPR050095">
    <property type="entry name" value="ECF_ABC_transporter_ATP-bd"/>
</dbReference>